<sequence length="317" mass="35118">MPGPLSDALAWAVIALFGAGVLLERYDERVARTTTAGAWVLFALFWLQLIPHFIFEHKSYIEGFLTIVAVPASVYAGWLLYRGRDTLMILSRAVAVMGLVYLPFETIPAIVVGGLTIPAPRQFLIQAVADQTGFLMGLFGYHPEVVMGNESGYPSAFLFTTPEGHRLHFEIVLACTGLGSIAIFAGLIGAVKAPLDRKLRALAISIPTIYALNLARTTFIGITFGNQYLQFFVDEVLFMFGSSDPYMVSWFISDRIISQLLAVFVLVGLTYAVVRELPELLTVIEDVLYMVTKEEYDLHESLDIRVPRADGGERVER</sequence>
<feature type="transmembrane region" description="Helical" evidence="10">
    <location>
        <begin position="35"/>
        <end position="54"/>
    </location>
</feature>
<keyword evidence="6 10" id="KW-1133">Transmembrane helix</keyword>
<dbReference type="STRING" id="553466.SAMN04487950_2200"/>
<feature type="transmembrane region" description="Helical" evidence="10">
    <location>
        <begin position="171"/>
        <end position="190"/>
    </location>
</feature>
<evidence type="ECO:0000313" key="12">
    <source>
        <dbReference type="Proteomes" id="UP000199607"/>
    </source>
</evidence>
<evidence type="ECO:0000256" key="7">
    <source>
        <dbReference type="ARBA" id="ARBA00023136"/>
    </source>
</evidence>
<dbReference type="InterPro" id="IPR026392">
    <property type="entry name" value="Exo/Archaeosortase_dom"/>
</dbReference>
<protein>
    <submittedName>
        <fullName evidence="11">Archaeosortase A, PGF-CTERM-specific</fullName>
    </submittedName>
</protein>
<evidence type="ECO:0000256" key="3">
    <source>
        <dbReference type="ARBA" id="ARBA00022670"/>
    </source>
</evidence>
<feature type="active site" description="Proton donor" evidence="8">
    <location>
        <position position="216"/>
    </location>
</feature>
<comment type="subcellular location">
    <subcellularLocation>
        <location evidence="1">Cell membrane</location>
        <topology evidence="1">Multi-pass membrane protein</topology>
    </subcellularLocation>
</comment>
<feature type="transmembrane region" description="Helical" evidence="10">
    <location>
        <begin position="93"/>
        <end position="117"/>
    </location>
</feature>
<dbReference type="GO" id="GO:0005886">
    <property type="term" value="C:plasma membrane"/>
    <property type="evidence" value="ECO:0007669"/>
    <property type="project" value="UniProtKB-SubCell"/>
</dbReference>
<dbReference type="InterPro" id="IPR014522">
    <property type="entry name" value="ArtA"/>
</dbReference>
<evidence type="ECO:0000256" key="8">
    <source>
        <dbReference type="PIRSR" id="PIRSR025737-1"/>
    </source>
</evidence>
<evidence type="ECO:0000256" key="9">
    <source>
        <dbReference type="PIRSR" id="PIRSR025737-2"/>
    </source>
</evidence>
<keyword evidence="7 10" id="KW-0472">Membrane</keyword>
<feature type="transmembrane region" description="Helical" evidence="10">
    <location>
        <begin position="6"/>
        <end position="23"/>
    </location>
</feature>
<reference evidence="12" key="1">
    <citation type="submission" date="2016-10" db="EMBL/GenBank/DDBJ databases">
        <authorList>
            <person name="Varghese N."/>
            <person name="Submissions S."/>
        </authorList>
    </citation>
    <scope>NUCLEOTIDE SEQUENCE [LARGE SCALE GENOMIC DNA]</scope>
    <source>
        <strain evidence="12">CGMCC 1.7738</strain>
    </source>
</reference>
<dbReference type="NCBIfam" id="TIGR04125">
    <property type="entry name" value="exosort_PGF_TRM"/>
    <property type="match status" value="1"/>
</dbReference>
<evidence type="ECO:0000256" key="10">
    <source>
        <dbReference type="SAM" id="Phobius"/>
    </source>
</evidence>
<dbReference type="InterPro" id="IPR019127">
    <property type="entry name" value="Exosortase"/>
</dbReference>
<keyword evidence="5" id="KW-0378">Hydrolase</keyword>
<evidence type="ECO:0000256" key="6">
    <source>
        <dbReference type="ARBA" id="ARBA00022989"/>
    </source>
</evidence>
<feature type="active site" description="Acyl-thioester intermediate" evidence="8">
    <location>
        <position position="175"/>
    </location>
</feature>
<feature type="site" description="Transition state stabilizer" evidence="9">
    <location>
        <position position="255"/>
    </location>
</feature>
<name>A0A1I4EK64_9EURY</name>
<evidence type="ECO:0000313" key="11">
    <source>
        <dbReference type="EMBL" id="SFL05450.1"/>
    </source>
</evidence>
<dbReference type="AlphaFoldDB" id="A0A1I4EK64"/>
<dbReference type="NCBIfam" id="TIGR04178">
    <property type="entry name" value="exo_archaeo"/>
    <property type="match status" value="1"/>
</dbReference>
<accession>A0A1I4EK64</accession>
<feature type="transmembrane region" description="Helical" evidence="10">
    <location>
        <begin position="60"/>
        <end position="81"/>
    </location>
</feature>
<keyword evidence="3" id="KW-0645">Protease</keyword>
<keyword evidence="2" id="KW-1003">Cell membrane</keyword>
<organism evidence="11 12">
    <name type="scientific">Halogranum rubrum</name>
    <dbReference type="NCBI Taxonomy" id="553466"/>
    <lineage>
        <taxon>Archaea</taxon>
        <taxon>Methanobacteriati</taxon>
        <taxon>Methanobacteriota</taxon>
        <taxon>Stenosarchaea group</taxon>
        <taxon>Halobacteria</taxon>
        <taxon>Halobacteriales</taxon>
        <taxon>Haloferacaceae</taxon>
    </lineage>
</organism>
<keyword evidence="12" id="KW-1185">Reference proteome</keyword>
<dbReference type="Proteomes" id="UP000199607">
    <property type="component" value="Unassembled WGS sequence"/>
</dbReference>
<feature type="transmembrane region" description="Helical" evidence="10">
    <location>
        <begin position="202"/>
        <end position="224"/>
    </location>
</feature>
<proteinExistence type="predicted"/>
<gene>
    <name evidence="11" type="ORF">SAMN04487950_2200</name>
</gene>
<evidence type="ECO:0000256" key="1">
    <source>
        <dbReference type="ARBA" id="ARBA00004651"/>
    </source>
</evidence>
<dbReference type="GO" id="GO:0008233">
    <property type="term" value="F:peptidase activity"/>
    <property type="evidence" value="ECO:0007669"/>
    <property type="project" value="UniProtKB-KW"/>
</dbReference>
<dbReference type="Pfam" id="PF09721">
    <property type="entry name" value="Exosortase_EpsH"/>
    <property type="match status" value="1"/>
</dbReference>
<dbReference type="EMBL" id="FOTC01000002">
    <property type="protein sequence ID" value="SFL05450.1"/>
    <property type="molecule type" value="Genomic_DNA"/>
</dbReference>
<evidence type="ECO:0000256" key="5">
    <source>
        <dbReference type="ARBA" id="ARBA00022801"/>
    </source>
</evidence>
<evidence type="ECO:0000256" key="4">
    <source>
        <dbReference type="ARBA" id="ARBA00022692"/>
    </source>
</evidence>
<dbReference type="RefSeq" id="WP_089869289.1">
    <property type="nucleotide sequence ID" value="NZ_FOTC01000002.1"/>
</dbReference>
<feature type="transmembrane region" description="Helical" evidence="10">
    <location>
        <begin position="256"/>
        <end position="274"/>
    </location>
</feature>
<dbReference type="GO" id="GO:0006508">
    <property type="term" value="P:proteolysis"/>
    <property type="evidence" value="ECO:0007669"/>
    <property type="project" value="UniProtKB-KW"/>
</dbReference>
<dbReference type="PIRSF" id="PIRSF025737">
    <property type="entry name" value="Cyco1"/>
    <property type="match status" value="1"/>
</dbReference>
<keyword evidence="4 10" id="KW-0812">Transmembrane</keyword>
<evidence type="ECO:0000256" key="2">
    <source>
        <dbReference type="ARBA" id="ARBA00022475"/>
    </source>
</evidence>